<evidence type="ECO:0000256" key="5">
    <source>
        <dbReference type="ARBA" id="ARBA00023125"/>
    </source>
</evidence>
<keyword evidence="6" id="KW-0804">Transcription</keyword>
<dbReference type="GO" id="GO:0032993">
    <property type="term" value="C:protein-DNA complex"/>
    <property type="evidence" value="ECO:0007669"/>
    <property type="project" value="TreeGrafter"/>
</dbReference>
<evidence type="ECO:0000256" key="7">
    <source>
        <dbReference type="ARBA" id="ARBA00024867"/>
    </source>
</evidence>
<dbReference type="AlphaFoldDB" id="A0A9D1TDX0"/>
<dbReference type="InterPro" id="IPR039420">
    <property type="entry name" value="WalR-like"/>
</dbReference>
<dbReference type="Proteomes" id="UP000886884">
    <property type="component" value="Unassembled WGS sequence"/>
</dbReference>
<feature type="modified residue" description="4-aspartylphosphate" evidence="8">
    <location>
        <position position="61"/>
    </location>
</feature>
<dbReference type="Gene3D" id="3.40.50.2300">
    <property type="match status" value="1"/>
</dbReference>
<proteinExistence type="predicted"/>
<accession>A0A9D1TDX0</accession>
<dbReference type="GO" id="GO:0005829">
    <property type="term" value="C:cytosol"/>
    <property type="evidence" value="ECO:0007669"/>
    <property type="project" value="TreeGrafter"/>
</dbReference>
<dbReference type="PANTHER" id="PTHR48111:SF1">
    <property type="entry name" value="TWO-COMPONENT RESPONSE REGULATOR ORR33"/>
    <property type="match status" value="1"/>
</dbReference>
<name>A0A9D1TDX0_9FIRM</name>
<evidence type="ECO:0000256" key="2">
    <source>
        <dbReference type="ARBA" id="ARBA00022553"/>
    </source>
</evidence>
<comment type="function">
    <text evidence="7">May play the central regulatory role in sporulation. It may be an element of the effector pathway responsible for the activation of sporulation genes in response to nutritional stress. Spo0A may act in concert with spo0H (a sigma factor) to control the expression of some genes that are critical to the sporulation process.</text>
</comment>
<evidence type="ECO:0000313" key="11">
    <source>
        <dbReference type="Proteomes" id="UP000886884"/>
    </source>
</evidence>
<dbReference type="GO" id="GO:0000156">
    <property type="term" value="F:phosphorelay response regulator activity"/>
    <property type="evidence" value="ECO:0007669"/>
    <property type="project" value="TreeGrafter"/>
</dbReference>
<evidence type="ECO:0000256" key="3">
    <source>
        <dbReference type="ARBA" id="ARBA00023012"/>
    </source>
</evidence>
<dbReference type="EMBL" id="DVOT01000256">
    <property type="protein sequence ID" value="HIV29156.1"/>
    <property type="molecule type" value="Genomic_DNA"/>
</dbReference>
<evidence type="ECO:0000259" key="9">
    <source>
        <dbReference type="PROSITE" id="PS50110"/>
    </source>
</evidence>
<gene>
    <name evidence="10" type="ORF">IAA64_14435</name>
</gene>
<dbReference type="SMART" id="SM00448">
    <property type="entry name" value="REC"/>
    <property type="match status" value="1"/>
</dbReference>
<evidence type="ECO:0000256" key="4">
    <source>
        <dbReference type="ARBA" id="ARBA00023015"/>
    </source>
</evidence>
<dbReference type="PANTHER" id="PTHR48111">
    <property type="entry name" value="REGULATOR OF RPOS"/>
    <property type="match status" value="1"/>
</dbReference>
<protein>
    <recommendedName>
        <fullName evidence="1">Stage 0 sporulation protein A homolog</fullName>
    </recommendedName>
</protein>
<reference evidence="10" key="2">
    <citation type="journal article" date="2021" name="PeerJ">
        <title>Extensive microbial diversity within the chicken gut microbiome revealed by metagenomics and culture.</title>
        <authorList>
            <person name="Gilroy R."/>
            <person name="Ravi A."/>
            <person name="Getino M."/>
            <person name="Pursley I."/>
            <person name="Horton D.L."/>
            <person name="Alikhan N.F."/>
            <person name="Baker D."/>
            <person name="Gharbi K."/>
            <person name="Hall N."/>
            <person name="Watson M."/>
            <person name="Adriaenssens E.M."/>
            <person name="Foster-Nyarko E."/>
            <person name="Jarju S."/>
            <person name="Secka A."/>
            <person name="Antonio M."/>
            <person name="Oren A."/>
            <person name="Chaudhuri R.R."/>
            <person name="La Ragione R."/>
            <person name="Hildebrand F."/>
            <person name="Pallen M.J."/>
        </authorList>
    </citation>
    <scope>NUCLEOTIDE SEQUENCE</scope>
    <source>
        <strain evidence="10">CHK183-6373</strain>
    </source>
</reference>
<keyword evidence="5" id="KW-0238">DNA-binding</keyword>
<dbReference type="InterPro" id="IPR011006">
    <property type="entry name" value="CheY-like_superfamily"/>
</dbReference>
<keyword evidence="4" id="KW-0805">Transcription regulation</keyword>
<dbReference type="PROSITE" id="PS50110">
    <property type="entry name" value="RESPONSE_REGULATORY"/>
    <property type="match status" value="1"/>
</dbReference>
<evidence type="ECO:0000256" key="6">
    <source>
        <dbReference type="ARBA" id="ARBA00023163"/>
    </source>
</evidence>
<evidence type="ECO:0000256" key="1">
    <source>
        <dbReference type="ARBA" id="ARBA00018672"/>
    </source>
</evidence>
<keyword evidence="3" id="KW-0902">Two-component regulatory system</keyword>
<dbReference type="GO" id="GO:0006355">
    <property type="term" value="P:regulation of DNA-templated transcription"/>
    <property type="evidence" value="ECO:0007669"/>
    <property type="project" value="TreeGrafter"/>
</dbReference>
<feature type="domain" description="Response regulatory" evidence="9">
    <location>
        <begin position="4"/>
        <end position="124"/>
    </location>
</feature>
<organism evidence="10 11">
    <name type="scientific">Candidatus Ornithocaccomicrobium faecavium</name>
    <dbReference type="NCBI Taxonomy" id="2840890"/>
    <lineage>
        <taxon>Bacteria</taxon>
        <taxon>Bacillati</taxon>
        <taxon>Bacillota</taxon>
        <taxon>Clostridia</taxon>
        <taxon>Candidatus Ornithocaccomicrobium</taxon>
    </lineage>
</organism>
<evidence type="ECO:0000256" key="8">
    <source>
        <dbReference type="PROSITE-ProRule" id="PRU00169"/>
    </source>
</evidence>
<evidence type="ECO:0000313" key="10">
    <source>
        <dbReference type="EMBL" id="HIV29156.1"/>
    </source>
</evidence>
<dbReference type="GO" id="GO:0000976">
    <property type="term" value="F:transcription cis-regulatory region binding"/>
    <property type="evidence" value="ECO:0007669"/>
    <property type="project" value="TreeGrafter"/>
</dbReference>
<dbReference type="Pfam" id="PF00072">
    <property type="entry name" value="Response_reg"/>
    <property type="match status" value="1"/>
</dbReference>
<comment type="caution">
    <text evidence="10">The sequence shown here is derived from an EMBL/GenBank/DDBJ whole genome shotgun (WGS) entry which is preliminary data.</text>
</comment>
<sequence length="152" mass="17785">MLIRCCICDDTPEDIRMIRRYADAFSREHPEYPLHIETFENAYDLLEALRKRGGYDLYLLDVVMAHMNGLDIARKIRERGDAAEILFLSVSREYAVEAFEVKAAGYLVKPIKQADFERNFANCLQRLTQQENPSLLLKSKVGLRKLYIRYTF</sequence>
<dbReference type="InterPro" id="IPR001789">
    <property type="entry name" value="Sig_transdc_resp-reg_receiver"/>
</dbReference>
<reference evidence="10" key="1">
    <citation type="submission" date="2020-10" db="EMBL/GenBank/DDBJ databases">
        <authorList>
            <person name="Gilroy R."/>
        </authorList>
    </citation>
    <scope>NUCLEOTIDE SEQUENCE</scope>
    <source>
        <strain evidence="10">CHK183-6373</strain>
    </source>
</reference>
<keyword evidence="2 8" id="KW-0597">Phosphoprotein</keyword>
<dbReference type="SUPFAM" id="SSF52172">
    <property type="entry name" value="CheY-like"/>
    <property type="match status" value="1"/>
</dbReference>